<dbReference type="EMBL" id="VLLL01000006">
    <property type="protein sequence ID" value="TWJ13048.1"/>
    <property type="molecule type" value="Genomic_DNA"/>
</dbReference>
<dbReference type="OrthoDB" id="9815825at2"/>
<dbReference type="Proteomes" id="UP000321617">
    <property type="component" value="Unassembled WGS sequence"/>
</dbReference>
<dbReference type="InterPro" id="IPR000683">
    <property type="entry name" value="Gfo/Idh/MocA-like_OxRdtase_N"/>
</dbReference>
<accession>A0A562V5H0</accession>
<proteinExistence type="inferred from homology"/>
<dbReference type="InterPro" id="IPR036291">
    <property type="entry name" value="NAD(P)-bd_dom_sf"/>
</dbReference>
<keyword evidence="2" id="KW-0560">Oxidoreductase</keyword>
<dbReference type="GO" id="GO:0000166">
    <property type="term" value="F:nucleotide binding"/>
    <property type="evidence" value="ECO:0007669"/>
    <property type="project" value="InterPro"/>
</dbReference>
<sequence>MTEQIRWGILATGGIAATFTEDLKTLPGAVVGAVGSRSTESARRFADRYDIPRAHGSWAELAADEEVDVVYVATPHHAHHEAAKLCLEAGKAVLCEKAFTVNHAQARELVDIARDRGVFLMEAMWMRCVPAIRRLAELLDDGVIGEVARVNADFGLSGPFPPEHRLRDPELAGGALLDLGVYPVSLAHLVLGRPETVHATGRLTAEGVDEVTGMLFGYRSGAVATLSCGLTGGSPVTAMITGSLGRVTIPSPFFRPDGFTVHRADSDEVFRVGYTGHGMVHEAAEVMRCLSEGLTQSPLVPWEATLDVMSVMDDVRRSLGVVYPGESR</sequence>
<dbReference type="PANTHER" id="PTHR22604">
    <property type="entry name" value="OXIDOREDUCTASES"/>
    <property type="match status" value="1"/>
</dbReference>
<dbReference type="AlphaFoldDB" id="A0A562V5H0"/>
<dbReference type="PANTHER" id="PTHR22604:SF105">
    <property type="entry name" value="TRANS-1,2-DIHYDROBENZENE-1,2-DIOL DEHYDROGENASE"/>
    <property type="match status" value="1"/>
</dbReference>
<evidence type="ECO:0000256" key="1">
    <source>
        <dbReference type="ARBA" id="ARBA00010928"/>
    </source>
</evidence>
<evidence type="ECO:0000259" key="3">
    <source>
        <dbReference type="Pfam" id="PF01408"/>
    </source>
</evidence>
<dbReference type="SUPFAM" id="SSF55347">
    <property type="entry name" value="Glyceraldehyde-3-phosphate dehydrogenase-like, C-terminal domain"/>
    <property type="match status" value="1"/>
</dbReference>
<protein>
    <submittedName>
        <fullName evidence="5">Putative dehydrogenase</fullName>
    </submittedName>
</protein>
<keyword evidence="6" id="KW-1185">Reference proteome</keyword>
<reference evidence="5 6" key="1">
    <citation type="journal article" date="2013" name="Stand. Genomic Sci.">
        <title>Genomic Encyclopedia of Type Strains, Phase I: The one thousand microbial genomes (KMG-I) project.</title>
        <authorList>
            <person name="Kyrpides N.C."/>
            <person name="Woyke T."/>
            <person name="Eisen J.A."/>
            <person name="Garrity G."/>
            <person name="Lilburn T.G."/>
            <person name="Beck B.J."/>
            <person name="Whitman W.B."/>
            <person name="Hugenholtz P."/>
            <person name="Klenk H.P."/>
        </authorList>
    </citation>
    <scope>NUCLEOTIDE SEQUENCE [LARGE SCALE GENOMIC DNA]</scope>
    <source>
        <strain evidence="5 6">DSM 45044</strain>
    </source>
</reference>
<feature type="domain" description="Gfo/Idh/MocA-like oxidoreductase N-terminal" evidence="3">
    <location>
        <begin position="5"/>
        <end position="122"/>
    </location>
</feature>
<evidence type="ECO:0000259" key="4">
    <source>
        <dbReference type="Pfam" id="PF22725"/>
    </source>
</evidence>
<evidence type="ECO:0000256" key="2">
    <source>
        <dbReference type="ARBA" id="ARBA00023002"/>
    </source>
</evidence>
<dbReference type="RefSeq" id="WP_147140633.1">
    <property type="nucleotide sequence ID" value="NZ_BAABIJ010000002.1"/>
</dbReference>
<feature type="domain" description="GFO/IDH/MocA-like oxidoreductase" evidence="4">
    <location>
        <begin position="132"/>
        <end position="247"/>
    </location>
</feature>
<dbReference type="GO" id="GO:0016491">
    <property type="term" value="F:oxidoreductase activity"/>
    <property type="evidence" value="ECO:0007669"/>
    <property type="project" value="UniProtKB-KW"/>
</dbReference>
<dbReference type="Pfam" id="PF01408">
    <property type="entry name" value="GFO_IDH_MocA"/>
    <property type="match status" value="1"/>
</dbReference>
<evidence type="ECO:0000313" key="6">
    <source>
        <dbReference type="Proteomes" id="UP000321617"/>
    </source>
</evidence>
<organism evidence="5 6">
    <name type="scientific">Stackebrandtia albiflava</name>
    <dbReference type="NCBI Taxonomy" id="406432"/>
    <lineage>
        <taxon>Bacteria</taxon>
        <taxon>Bacillati</taxon>
        <taxon>Actinomycetota</taxon>
        <taxon>Actinomycetes</taxon>
        <taxon>Glycomycetales</taxon>
        <taxon>Glycomycetaceae</taxon>
        <taxon>Stackebrandtia</taxon>
    </lineage>
</organism>
<comment type="caution">
    <text evidence="5">The sequence shown here is derived from an EMBL/GenBank/DDBJ whole genome shotgun (WGS) entry which is preliminary data.</text>
</comment>
<gene>
    <name evidence="5" type="ORF">LX16_3816</name>
</gene>
<dbReference type="Gene3D" id="3.30.360.10">
    <property type="entry name" value="Dihydrodipicolinate Reductase, domain 2"/>
    <property type="match status" value="1"/>
</dbReference>
<comment type="similarity">
    <text evidence="1">Belongs to the Gfo/Idh/MocA family.</text>
</comment>
<dbReference type="Pfam" id="PF22725">
    <property type="entry name" value="GFO_IDH_MocA_C3"/>
    <property type="match status" value="1"/>
</dbReference>
<dbReference type="InterPro" id="IPR050984">
    <property type="entry name" value="Gfo/Idh/MocA_domain"/>
</dbReference>
<dbReference type="Gene3D" id="3.40.50.720">
    <property type="entry name" value="NAD(P)-binding Rossmann-like Domain"/>
    <property type="match status" value="1"/>
</dbReference>
<dbReference type="SUPFAM" id="SSF51735">
    <property type="entry name" value="NAD(P)-binding Rossmann-fold domains"/>
    <property type="match status" value="1"/>
</dbReference>
<evidence type="ECO:0000313" key="5">
    <source>
        <dbReference type="EMBL" id="TWJ13048.1"/>
    </source>
</evidence>
<dbReference type="InterPro" id="IPR055170">
    <property type="entry name" value="GFO_IDH_MocA-like_dom"/>
</dbReference>
<name>A0A562V5H0_9ACTN</name>